<reference evidence="2 3" key="1">
    <citation type="submission" date="2024-06" db="EMBL/GenBank/DDBJ databases">
        <authorList>
            <person name="Li F."/>
        </authorList>
    </citation>
    <scope>NUCLEOTIDE SEQUENCE [LARGE SCALE GENOMIC DNA]</scope>
    <source>
        <strain evidence="2 3">GXAS 311</strain>
    </source>
</reference>
<comment type="caution">
    <text evidence="2">The sequence shown here is derived from an EMBL/GenBank/DDBJ whole genome shotgun (WGS) entry which is preliminary data.</text>
</comment>
<protein>
    <submittedName>
        <fullName evidence="2">Agmatine deiminase family protein</fullName>
    </submittedName>
</protein>
<proteinExistence type="predicted"/>
<name>A0ABV2BT42_9GAMM</name>
<dbReference type="PANTHER" id="PTHR31377:SF0">
    <property type="entry name" value="AGMATINE DEIMINASE-RELATED"/>
    <property type="match status" value="1"/>
</dbReference>
<dbReference type="Gene3D" id="3.75.10.10">
    <property type="entry name" value="L-arginine/glycine Amidinotransferase, Chain A"/>
    <property type="match status" value="1"/>
</dbReference>
<dbReference type="Proteomes" id="UP001548189">
    <property type="component" value="Unassembled WGS sequence"/>
</dbReference>
<dbReference type="Pfam" id="PF04371">
    <property type="entry name" value="PAD_porph"/>
    <property type="match status" value="1"/>
</dbReference>
<dbReference type="EMBL" id="JBEVCJ010000007">
    <property type="protein sequence ID" value="MET1255099.1"/>
    <property type="molecule type" value="Genomic_DNA"/>
</dbReference>
<keyword evidence="3" id="KW-1185">Reference proteome</keyword>
<evidence type="ECO:0000313" key="3">
    <source>
        <dbReference type="Proteomes" id="UP001548189"/>
    </source>
</evidence>
<gene>
    <name evidence="2" type="ORF">ABVT43_08180</name>
</gene>
<keyword evidence="1" id="KW-0378">Hydrolase</keyword>
<dbReference type="InterPro" id="IPR007466">
    <property type="entry name" value="Peptidyl-Arg-deiminase_porph"/>
</dbReference>
<dbReference type="RefSeq" id="WP_353895685.1">
    <property type="nucleotide sequence ID" value="NZ_JBEVCJ010000007.1"/>
</dbReference>
<evidence type="ECO:0000256" key="1">
    <source>
        <dbReference type="ARBA" id="ARBA00022801"/>
    </source>
</evidence>
<organism evidence="2 3">
    <name type="scientific">Aliikangiella maris</name>
    <dbReference type="NCBI Taxonomy" id="3162458"/>
    <lineage>
        <taxon>Bacteria</taxon>
        <taxon>Pseudomonadati</taxon>
        <taxon>Pseudomonadota</taxon>
        <taxon>Gammaproteobacteria</taxon>
        <taxon>Oceanospirillales</taxon>
        <taxon>Pleioneaceae</taxon>
        <taxon>Aliikangiella</taxon>
    </lineage>
</organism>
<sequence length="345" mass="38714">MSCMTINETTAIQANQTGGVHWPAEWEPHTCSWMMFPCRTAIWSHGLETAHKVFSQVANQISEYEPVKMLILPEHLAKAKKYLSSAIELINCSLDDSWARDTSPIWVTQNNQLIAKDFLFNGWGEQFVPHDKDRKIAQFIAQYEKVTCQSVDMVLEGGAVHSNGNGLLLTTKECLLHPNRNPTLSQQDIEQQLKLELGVEQIIWLERGIVGDVDTNGHVDNIACFVNPSTILTQKTLVLGENTEIYHLNKQVINEHGLSLVEIPEPEAKYQSGERIPLSYINFYIINNAVIMPAFGCKQDDSAYQMMVDLFPERKIHMIDANEILVGGGGIHCITMQQPVAPGNC</sequence>
<dbReference type="SUPFAM" id="SSF55909">
    <property type="entry name" value="Pentein"/>
    <property type="match status" value="1"/>
</dbReference>
<evidence type="ECO:0000313" key="2">
    <source>
        <dbReference type="EMBL" id="MET1255099.1"/>
    </source>
</evidence>
<accession>A0ABV2BT42</accession>
<dbReference type="PANTHER" id="PTHR31377">
    <property type="entry name" value="AGMATINE DEIMINASE-RELATED"/>
    <property type="match status" value="1"/>
</dbReference>